<keyword evidence="3" id="KW-0862">Zinc</keyword>
<dbReference type="EMBL" id="BLKM01000173">
    <property type="protein sequence ID" value="GFG29794.1"/>
    <property type="molecule type" value="Genomic_DNA"/>
</dbReference>
<evidence type="ECO:0000313" key="8">
    <source>
        <dbReference type="Proteomes" id="UP000502823"/>
    </source>
</evidence>
<dbReference type="InterPro" id="IPR013083">
    <property type="entry name" value="Znf_RING/FYVE/PHD"/>
</dbReference>
<keyword evidence="2 4" id="KW-0863">Zinc-finger</keyword>
<accession>A0A6L2PBH8</accession>
<dbReference type="OrthoDB" id="20295at2759"/>
<dbReference type="InterPro" id="IPR039847">
    <property type="entry name" value="Ubox5"/>
</dbReference>
<reference evidence="8" key="1">
    <citation type="submission" date="2020-01" db="EMBL/GenBank/DDBJ databases">
        <title>Draft genome sequence of the Termite Coptotermes fromosanus.</title>
        <authorList>
            <person name="Itakura S."/>
            <person name="Yosikawa Y."/>
            <person name="Umezawa K."/>
        </authorList>
    </citation>
    <scope>NUCLEOTIDE SEQUENCE [LARGE SCALE GENOMIC DNA]</scope>
</reference>
<dbReference type="PROSITE" id="PS50089">
    <property type="entry name" value="ZF_RING_2"/>
    <property type="match status" value="1"/>
</dbReference>
<dbReference type="SMART" id="SM00504">
    <property type="entry name" value="Ubox"/>
    <property type="match status" value="1"/>
</dbReference>
<dbReference type="Proteomes" id="UP000502823">
    <property type="component" value="Unassembled WGS sequence"/>
</dbReference>
<dbReference type="InterPro" id="IPR039925">
    <property type="entry name" value="RNF37_RING-Ubox"/>
</dbReference>
<dbReference type="CDD" id="cd16660">
    <property type="entry name" value="RING-Ubox_RNF37"/>
    <property type="match status" value="1"/>
</dbReference>
<dbReference type="GO" id="GO:0000209">
    <property type="term" value="P:protein polyubiquitination"/>
    <property type="evidence" value="ECO:0007669"/>
    <property type="project" value="TreeGrafter"/>
</dbReference>
<dbReference type="Pfam" id="PF19318">
    <property type="entry name" value="DUF5918"/>
    <property type="match status" value="2"/>
</dbReference>
<dbReference type="AlphaFoldDB" id="A0A6L2PBH8"/>
<dbReference type="SUPFAM" id="SSF57850">
    <property type="entry name" value="RING/U-box"/>
    <property type="match status" value="1"/>
</dbReference>
<dbReference type="PANTHER" id="PTHR13492">
    <property type="entry name" value="RING FINGER PROTEIN 37"/>
    <property type="match status" value="1"/>
</dbReference>
<dbReference type="GO" id="GO:0005634">
    <property type="term" value="C:nucleus"/>
    <property type="evidence" value="ECO:0007669"/>
    <property type="project" value="TreeGrafter"/>
</dbReference>
<keyword evidence="8" id="KW-1185">Reference proteome</keyword>
<proteinExistence type="predicted"/>
<feature type="domain" description="U-box" evidence="6">
    <location>
        <begin position="217"/>
        <end position="297"/>
    </location>
</feature>
<dbReference type="InParanoid" id="A0A6L2PBH8"/>
<dbReference type="FunCoup" id="A0A6L2PBH8">
    <property type="interactions" value="1220"/>
</dbReference>
<evidence type="ECO:0000259" key="6">
    <source>
        <dbReference type="PROSITE" id="PS51698"/>
    </source>
</evidence>
<dbReference type="GO" id="GO:0034450">
    <property type="term" value="F:ubiquitin-ubiquitin ligase activity"/>
    <property type="evidence" value="ECO:0007669"/>
    <property type="project" value="TreeGrafter"/>
</dbReference>
<name>A0A6L2PBH8_COPFO</name>
<dbReference type="Pfam" id="PF04564">
    <property type="entry name" value="U-box"/>
    <property type="match status" value="1"/>
</dbReference>
<feature type="domain" description="RING-type" evidence="5">
    <location>
        <begin position="409"/>
        <end position="447"/>
    </location>
</feature>
<dbReference type="Gene3D" id="3.30.40.10">
    <property type="entry name" value="Zinc/RING finger domain, C3HC4 (zinc finger)"/>
    <property type="match status" value="1"/>
</dbReference>
<evidence type="ECO:0000256" key="4">
    <source>
        <dbReference type="PROSITE-ProRule" id="PRU00175"/>
    </source>
</evidence>
<evidence type="ECO:0000256" key="3">
    <source>
        <dbReference type="ARBA" id="ARBA00022833"/>
    </source>
</evidence>
<dbReference type="InterPro" id="IPR001841">
    <property type="entry name" value="Znf_RING"/>
</dbReference>
<dbReference type="SMART" id="SM00184">
    <property type="entry name" value="RING"/>
    <property type="match status" value="1"/>
</dbReference>
<dbReference type="GO" id="GO:0031625">
    <property type="term" value="F:ubiquitin protein ligase binding"/>
    <property type="evidence" value="ECO:0007669"/>
    <property type="project" value="TreeGrafter"/>
</dbReference>
<evidence type="ECO:0000313" key="7">
    <source>
        <dbReference type="EMBL" id="GFG29794.1"/>
    </source>
</evidence>
<keyword evidence="1" id="KW-0479">Metal-binding</keyword>
<sequence length="460" mass="50841">MMNFCCSALNPTVKCSTVSTDGYEVTNLVSSDADEARKGFLAYHAVKPPVTITINFCCQVNVSHVILWAEVGYQKSSGFEIYANCASITKPEEYQKAAFGYLEGDEVGIIFYRRISYQECLKSAKHLTSFAWKAIPGGTCCFLNNAASLQIKIIKTKSSVPALARVEVWGKPSNSCDEAVKRNISELWTRTIPKKETVCCEPESQLQSDHDSHVDIEIPEEFLDSITCTIMAVPFILPCGKVVDQSTLDKHGQHEAKWGRLPSDPFTGKIFTESSQPIPATALKACIDKFLIEHSDRHELASVPRTTGRKKKSSINAMTFSTVPSAYIKPSTSVGCPVEHKEVTHPSALEDVSQSKPKRPRCGVDTWEILCDESHEEELDRSLSSAVECTLIGLPTFTTFNSHMVIQQCSVCSSDSVLFKLPCKHFVCRACLVLKKESSDLSCSVCKACFKSCDPVRHHV</sequence>
<evidence type="ECO:0008006" key="9">
    <source>
        <dbReference type="Google" id="ProtNLM"/>
    </source>
</evidence>
<evidence type="ECO:0000256" key="1">
    <source>
        <dbReference type="ARBA" id="ARBA00022723"/>
    </source>
</evidence>
<protein>
    <recommendedName>
        <fullName evidence="9">U-box domain-containing protein</fullName>
    </recommendedName>
</protein>
<dbReference type="InterPro" id="IPR003613">
    <property type="entry name" value="Ubox_domain"/>
</dbReference>
<comment type="caution">
    <text evidence="7">The sequence shown here is derived from an EMBL/GenBank/DDBJ whole genome shotgun (WGS) entry which is preliminary data.</text>
</comment>
<dbReference type="PANTHER" id="PTHR13492:SF2">
    <property type="entry name" value="RING FINGER PROTEIN 37"/>
    <property type="match status" value="1"/>
</dbReference>
<evidence type="ECO:0000259" key="5">
    <source>
        <dbReference type="PROSITE" id="PS50089"/>
    </source>
</evidence>
<dbReference type="InterPro" id="IPR017907">
    <property type="entry name" value="Znf_RING_CS"/>
</dbReference>
<gene>
    <name evidence="7" type="ORF">Cfor_03296</name>
</gene>
<dbReference type="PROSITE" id="PS00518">
    <property type="entry name" value="ZF_RING_1"/>
    <property type="match status" value="1"/>
</dbReference>
<evidence type="ECO:0000256" key="2">
    <source>
        <dbReference type="ARBA" id="ARBA00022771"/>
    </source>
</evidence>
<organism evidence="7 8">
    <name type="scientific">Coptotermes formosanus</name>
    <name type="common">Formosan subterranean termite</name>
    <dbReference type="NCBI Taxonomy" id="36987"/>
    <lineage>
        <taxon>Eukaryota</taxon>
        <taxon>Metazoa</taxon>
        <taxon>Ecdysozoa</taxon>
        <taxon>Arthropoda</taxon>
        <taxon>Hexapoda</taxon>
        <taxon>Insecta</taxon>
        <taxon>Pterygota</taxon>
        <taxon>Neoptera</taxon>
        <taxon>Polyneoptera</taxon>
        <taxon>Dictyoptera</taxon>
        <taxon>Blattodea</taxon>
        <taxon>Blattoidea</taxon>
        <taxon>Termitoidae</taxon>
        <taxon>Rhinotermitidae</taxon>
        <taxon>Coptotermes</taxon>
    </lineage>
</organism>
<dbReference type="GO" id="GO:0008270">
    <property type="term" value="F:zinc ion binding"/>
    <property type="evidence" value="ECO:0007669"/>
    <property type="project" value="UniProtKB-KW"/>
</dbReference>
<dbReference type="PROSITE" id="PS51698">
    <property type="entry name" value="U_BOX"/>
    <property type="match status" value="1"/>
</dbReference>
<dbReference type="InterPro" id="IPR045696">
    <property type="entry name" value="Ubox5_N"/>
</dbReference>